<dbReference type="SUPFAM" id="SSF140718">
    <property type="entry name" value="Mediator hinge subcomplex-like"/>
    <property type="match status" value="1"/>
</dbReference>
<proteinExistence type="inferred from homology"/>
<organism evidence="12 13">
    <name type="scientific">Pseudomassariella vexata</name>
    <dbReference type="NCBI Taxonomy" id="1141098"/>
    <lineage>
        <taxon>Eukaryota</taxon>
        <taxon>Fungi</taxon>
        <taxon>Dikarya</taxon>
        <taxon>Ascomycota</taxon>
        <taxon>Pezizomycotina</taxon>
        <taxon>Sordariomycetes</taxon>
        <taxon>Xylariomycetidae</taxon>
        <taxon>Amphisphaeriales</taxon>
        <taxon>Pseudomassariaceae</taxon>
        <taxon>Pseudomassariella</taxon>
    </lineage>
</organism>
<feature type="region of interest" description="Disordered" evidence="11">
    <location>
        <begin position="33"/>
        <end position="72"/>
    </location>
</feature>
<comment type="function">
    <text evidence="8 9">Component of the Mediator complex, a coactivator involved in the regulated transcription of nearly all RNA polymerase II-dependent genes. Mediator functions as a bridge to convey information from gene-specific regulatory proteins to the basal RNA polymerase II transcription machinery. Mediator is recruited to promoters by direct interactions with regulatory proteins and serves as a scaffold for the assembly of a functional preinitiation complex with RNA polymerase II and the general transcription factors.</text>
</comment>
<gene>
    <name evidence="9" type="primary">MED9</name>
    <name evidence="12" type="ORF">BCR38DRAFT_352398</name>
</gene>
<dbReference type="GO" id="GO:0003712">
    <property type="term" value="F:transcription coregulator activity"/>
    <property type="evidence" value="ECO:0007669"/>
    <property type="project" value="InterPro"/>
</dbReference>
<dbReference type="GO" id="GO:0006357">
    <property type="term" value="P:regulation of transcription by RNA polymerase II"/>
    <property type="evidence" value="ECO:0007669"/>
    <property type="project" value="InterPro"/>
</dbReference>
<evidence type="ECO:0000313" key="12">
    <source>
        <dbReference type="EMBL" id="ORY58793.1"/>
    </source>
</evidence>
<evidence type="ECO:0000256" key="6">
    <source>
        <dbReference type="ARBA" id="ARBA00023163"/>
    </source>
</evidence>
<dbReference type="AlphaFoldDB" id="A0A1Y2DHR7"/>
<dbReference type="InterPro" id="IPR037212">
    <property type="entry name" value="Med7/Med21-like"/>
</dbReference>
<keyword evidence="13" id="KW-1185">Reference proteome</keyword>
<keyword evidence="10" id="KW-0175">Coiled coil</keyword>
<feature type="coiled-coil region" evidence="10">
    <location>
        <begin position="93"/>
        <end position="127"/>
    </location>
</feature>
<keyword evidence="4 9" id="KW-0805">Transcription regulation</keyword>
<accession>A0A1Y2DHR7</accession>
<evidence type="ECO:0000256" key="8">
    <source>
        <dbReference type="ARBA" id="ARBA00025687"/>
    </source>
</evidence>
<feature type="compositionally biased region" description="Polar residues" evidence="11">
    <location>
        <begin position="56"/>
        <end position="66"/>
    </location>
</feature>
<comment type="subcellular location">
    <subcellularLocation>
        <location evidence="1 9">Nucleus</location>
    </subcellularLocation>
</comment>
<evidence type="ECO:0000256" key="5">
    <source>
        <dbReference type="ARBA" id="ARBA00023159"/>
    </source>
</evidence>
<dbReference type="InterPro" id="IPR011425">
    <property type="entry name" value="Med9"/>
</dbReference>
<comment type="subunit">
    <text evidence="3 9">Component of the Mediator complex.</text>
</comment>
<keyword evidence="7 9" id="KW-0539">Nucleus</keyword>
<dbReference type="Gene3D" id="6.10.280.10">
    <property type="entry name" value="Mediator complex, subunit Med21"/>
    <property type="match status" value="1"/>
</dbReference>
<dbReference type="OrthoDB" id="5414694at2759"/>
<reference evidence="12 13" key="1">
    <citation type="submission" date="2016-07" db="EMBL/GenBank/DDBJ databases">
        <title>Pervasive Adenine N6-methylation of Active Genes in Fungi.</title>
        <authorList>
            <consortium name="DOE Joint Genome Institute"/>
            <person name="Mondo S.J."/>
            <person name="Dannebaum R.O."/>
            <person name="Kuo R.C."/>
            <person name="Labutti K."/>
            <person name="Haridas S."/>
            <person name="Kuo A."/>
            <person name="Salamov A."/>
            <person name="Ahrendt S.R."/>
            <person name="Lipzen A."/>
            <person name="Sullivan W."/>
            <person name="Andreopoulos W.B."/>
            <person name="Clum A."/>
            <person name="Lindquist E."/>
            <person name="Daum C."/>
            <person name="Ramamoorthy G.K."/>
            <person name="Gryganskyi A."/>
            <person name="Culley D."/>
            <person name="Magnuson J.K."/>
            <person name="James T.Y."/>
            <person name="O'Malley M.A."/>
            <person name="Stajich J.E."/>
            <person name="Spatafora J.W."/>
            <person name="Visel A."/>
            <person name="Grigoriev I.V."/>
        </authorList>
    </citation>
    <scope>NUCLEOTIDE SEQUENCE [LARGE SCALE GENOMIC DNA]</scope>
    <source>
        <strain evidence="12 13">CBS 129021</strain>
    </source>
</reference>
<sequence>MTNDPKTPLGLPATLSPDALDTITKLASILTRLRTPVTLPNASGGGSGQTPAAAPTPSNSQNTNGELSLREVPAATDHLKHKLQKARAQIKTLPDMDRTMAEQEEEMRQLEDKIRRQREQLNLLREKGLGFAGQGRDEDRMQE</sequence>
<name>A0A1Y2DHR7_9PEZI</name>
<comment type="similarity">
    <text evidence="2 9">Belongs to the Mediator complex subunit 9 family.</text>
</comment>
<keyword evidence="6 9" id="KW-0804">Transcription</keyword>
<evidence type="ECO:0000256" key="11">
    <source>
        <dbReference type="SAM" id="MobiDB-lite"/>
    </source>
</evidence>
<dbReference type="STRING" id="1141098.A0A1Y2DHR7"/>
<evidence type="ECO:0000256" key="9">
    <source>
        <dbReference type="RuleBase" id="RU364145"/>
    </source>
</evidence>
<comment type="caution">
    <text evidence="12">The sequence shown here is derived from an EMBL/GenBank/DDBJ whole genome shotgun (WGS) entry which is preliminary data.</text>
</comment>
<evidence type="ECO:0000256" key="2">
    <source>
        <dbReference type="ARBA" id="ARBA00008089"/>
    </source>
</evidence>
<evidence type="ECO:0000256" key="3">
    <source>
        <dbReference type="ARBA" id="ARBA00011837"/>
    </source>
</evidence>
<dbReference type="Proteomes" id="UP000193689">
    <property type="component" value="Unassembled WGS sequence"/>
</dbReference>
<evidence type="ECO:0000256" key="10">
    <source>
        <dbReference type="SAM" id="Coils"/>
    </source>
</evidence>
<evidence type="ECO:0000313" key="13">
    <source>
        <dbReference type="Proteomes" id="UP000193689"/>
    </source>
</evidence>
<protein>
    <recommendedName>
        <fullName evidence="9">Mediator of RNA polymerase II transcription subunit 9</fullName>
    </recommendedName>
    <alternativeName>
        <fullName evidence="9">Mediator complex subunit 9</fullName>
    </alternativeName>
</protein>
<dbReference type="EMBL" id="MCFJ01000015">
    <property type="protein sequence ID" value="ORY58793.1"/>
    <property type="molecule type" value="Genomic_DNA"/>
</dbReference>
<dbReference type="Pfam" id="PF07544">
    <property type="entry name" value="Med9"/>
    <property type="match status" value="1"/>
</dbReference>
<keyword evidence="5 9" id="KW-0010">Activator</keyword>
<dbReference type="GO" id="GO:0016592">
    <property type="term" value="C:mediator complex"/>
    <property type="evidence" value="ECO:0007669"/>
    <property type="project" value="InterPro"/>
</dbReference>
<evidence type="ECO:0000256" key="1">
    <source>
        <dbReference type="ARBA" id="ARBA00004123"/>
    </source>
</evidence>
<evidence type="ECO:0000256" key="4">
    <source>
        <dbReference type="ARBA" id="ARBA00023015"/>
    </source>
</evidence>
<dbReference type="InParanoid" id="A0A1Y2DHR7"/>
<evidence type="ECO:0000256" key="7">
    <source>
        <dbReference type="ARBA" id="ARBA00023242"/>
    </source>
</evidence>